<protein>
    <recommendedName>
        <fullName evidence="3">Protein kinase domain-containing protein</fullName>
    </recommendedName>
</protein>
<dbReference type="SUPFAM" id="SSF56112">
    <property type="entry name" value="Protein kinase-like (PK-like)"/>
    <property type="match status" value="1"/>
</dbReference>
<dbReference type="Gene3D" id="1.10.510.10">
    <property type="entry name" value="Transferase(Phosphotransferase) domain 1"/>
    <property type="match status" value="1"/>
</dbReference>
<name>A0A8J2M2Z1_9BILA</name>
<dbReference type="Proteomes" id="UP000746747">
    <property type="component" value="Unassembled WGS sequence"/>
</dbReference>
<feature type="region of interest" description="Disordered" evidence="2">
    <location>
        <begin position="1"/>
        <end position="26"/>
    </location>
</feature>
<keyword evidence="1" id="KW-0067">ATP-binding</keyword>
<keyword evidence="5" id="KW-1185">Reference proteome</keyword>
<feature type="binding site" evidence="1">
    <location>
        <position position="81"/>
    </location>
    <ligand>
        <name>ATP</name>
        <dbReference type="ChEBI" id="CHEBI:30616"/>
    </ligand>
</feature>
<dbReference type="InterPro" id="IPR000719">
    <property type="entry name" value="Prot_kinase_dom"/>
</dbReference>
<dbReference type="InterPro" id="IPR050235">
    <property type="entry name" value="CK1_Ser-Thr_kinase"/>
</dbReference>
<evidence type="ECO:0000259" key="3">
    <source>
        <dbReference type="PROSITE" id="PS50011"/>
    </source>
</evidence>
<dbReference type="PROSITE" id="PS50011">
    <property type="entry name" value="PROTEIN_KINASE_DOM"/>
    <property type="match status" value="1"/>
</dbReference>
<comment type="caution">
    <text evidence="4">The sequence shown here is derived from an EMBL/GenBank/DDBJ whole genome shotgun (WGS) entry which is preliminary data.</text>
</comment>
<feature type="compositionally biased region" description="Polar residues" evidence="2">
    <location>
        <begin position="15"/>
        <end position="25"/>
    </location>
</feature>
<gene>
    <name evidence="4" type="ORF">CJOHNSTONI_LOCUS8452</name>
</gene>
<accession>A0A8J2M2Z1</accession>
<dbReference type="InterPro" id="IPR017441">
    <property type="entry name" value="Protein_kinase_ATP_BS"/>
</dbReference>
<dbReference type="SMART" id="SM00220">
    <property type="entry name" value="S_TKc"/>
    <property type="match status" value="1"/>
</dbReference>
<evidence type="ECO:0000313" key="4">
    <source>
        <dbReference type="EMBL" id="CAG9538778.1"/>
    </source>
</evidence>
<keyword evidence="1" id="KW-0547">Nucleotide-binding</keyword>
<dbReference type="PANTHER" id="PTHR11909">
    <property type="entry name" value="CASEIN KINASE-RELATED"/>
    <property type="match status" value="1"/>
</dbReference>
<dbReference type="OrthoDB" id="4062651at2759"/>
<feature type="domain" description="Protein kinase" evidence="3">
    <location>
        <begin position="52"/>
        <end position="397"/>
    </location>
</feature>
<evidence type="ECO:0000313" key="5">
    <source>
        <dbReference type="Proteomes" id="UP000746747"/>
    </source>
</evidence>
<dbReference type="GO" id="GO:0004672">
    <property type="term" value="F:protein kinase activity"/>
    <property type="evidence" value="ECO:0007669"/>
    <property type="project" value="InterPro"/>
</dbReference>
<evidence type="ECO:0000256" key="2">
    <source>
        <dbReference type="SAM" id="MobiDB-lite"/>
    </source>
</evidence>
<evidence type="ECO:0000256" key="1">
    <source>
        <dbReference type="PROSITE-ProRule" id="PRU10141"/>
    </source>
</evidence>
<organism evidence="4 5">
    <name type="scientific">Cercopithifilaria johnstoni</name>
    <dbReference type="NCBI Taxonomy" id="2874296"/>
    <lineage>
        <taxon>Eukaryota</taxon>
        <taxon>Metazoa</taxon>
        <taxon>Ecdysozoa</taxon>
        <taxon>Nematoda</taxon>
        <taxon>Chromadorea</taxon>
        <taxon>Rhabditida</taxon>
        <taxon>Spirurina</taxon>
        <taxon>Spiruromorpha</taxon>
        <taxon>Filarioidea</taxon>
        <taxon>Onchocercidae</taxon>
        <taxon>Cercopithifilaria</taxon>
    </lineage>
</organism>
<dbReference type="AlphaFoldDB" id="A0A8J2M2Z1"/>
<dbReference type="EMBL" id="CAKAEH010001703">
    <property type="protein sequence ID" value="CAG9538778.1"/>
    <property type="molecule type" value="Genomic_DNA"/>
</dbReference>
<dbReference type="PROSITE" id="PS00107">
    <property type="entry name" value="PROTEIN_KINASE_ATP"/>
    <property type="match status" value="1"/>
</dbReference>
<dbReference type="Pfam" id="PF00069">
    <property type="entry name" value="Pkinase"/>
    <property type="match status" value="1"/>
</dbReference>
<sequence>MEALSNSKTDKNIQGKENFNPNNNSIKKEINGKCDTMIGMNKFFVSMNSKVYRLERYLGKGGYGEVYECMCEATKKIYALKRENILQTKIPNEIEVLKRACECDCKQICKYIDDGRQDDYLFVVMTLLGKDLSKLRHERKTKHFSTNTSIRVGLLTLSAIRELHEISVISRDIKPSNFALGINKECRNIYIFDFGLSRFYRNQDGSMLPVKHHSIFRGTTRYASLRAHKKLELGRRDDLESWLYVMVELSTGALPWRTSKKMKKKKNQLKEEVYRAKLRIRLDDERKKFFRNSLPILDYVFMMIDGLSFEANPPYEQIQYMFEKLMLEANVKWDDIYDWEETRTILSKQTMSVDGITSTSAAMATYSRCRPVLFQVATTTPTASTESSSLLPKFHIE</sequence>
<reference evidence="4" key="1">
    <citation type="submission" date="2021-09" db="EMBL/GenBank/DDBJ databases">
        <authorList>
            <consortium name="Pathogen Informatics"/>
        </authorList>
    </citation>
    <scope>NUCLEOTIDE SEQUENCE</scope>
</reference>
<dbReference type="GO" id="GO:0005524">
    <property type="term" value="F:ATP binding"/>
    <property type="evidence" value="ECO:0007669"/>
    <property type="project" value="UniProtKB-UniRule"/>
</dbReference>
<dbReference type="InterPro" id="IPR011009">
    <property type="entry name" value="Kinase-like_dom_sf"/>
</dbReference>
<proteinExistence type="predicted"/>